<keyword evidence="1" id="KW-0732">Signal</keyword>
<dbReference type="AlphaFoldDB" id="A0A4R5DNF3"/>
<feature type="domain" description="Thioredoxin" evidence="2">
    <location>
        <begin position="20"/>
        <end position="171"/>
    </location>
</feature>
<sequence>MFLKRCLQVVFLFVCLASSLAFGQHVGGITLRDLDGKVVKLSSFDKKLRIIVFLSPECPLSQNYSLVLNQIQEQNKETTDVIGIFPGTSYLPKDYQAFKEKYKITFPLLTDSAKKLVVKLDAKVTPEVFLLDVNDKVIYSGAIDNWVIDLGKKRSKATAYYLSDAITSYIQSKPVDLVSTKAVGCYITDL</sequence>
<dbReference type="InterPro" id="IPR013766">
    <property type="entry name" value="Thioredoxin_domain"/>
</dbReference>
<feature type="chain" id="PRO_5020436697" evidence="1">
    <location>
        <begin position="24"/>
        <end position="190"/>
    </location>
</feature>
<proteinExistence type="predicted"/>
<organism evidence="3 4">
    <name type="scientific">Dyadobacter psychrotolerans</name>
    <dbReference type="NCBI Taxonomy" id="2541721"/>
    <lineage>
        <taxon>Bacteria</taxon>
        <taxon>Pseudomonadati</taxon>
        <taxon>Bacteroidota</taxon>
        <taxon>Cytophagia</taxon>
        <taxon>Cytophagales</taxon>
        <taxon>Spirosomataceae</taxon>
        <taxon>Dyadobacter</taxon>
    </lineage>
</organism>
<keyword evidence="4" id="KW-1185">Reference proteome</keyword>
<feature type="signal peptide" evidence="1">
    <location>
        <begin position="1"/>
        <end position="23"/>
    </location>
</feature>
<evidence type="ECO:0000313" key="3">
    <source>
        <dbReference type="EMBL" id="TDE13620.1"/>
    </source>
</evidence>
<dbReference type="PANTHER" id="PTHR43640:SF1">
    <property type="entry name" value="THIOREDOXIN-DEPENDENT PEROXIREDOXIN"/>
    <property type="match status" value="1"/>
</dbReference>
<dbReference type="InterPro" id="IPR047262">
    <property type="entry name" value="PRX-like1"/>
</dbReference>
<dbReference type="RefSeq" id="WP_131959497.1">
    <property type="nucleotide sequence ID" value="NZ_SMFL01000006.1"/>
</dbReference>
<dbReference type="Pfam" id="PF00578">
    <property type="entry name" value="AhpC-TSA"/>
    <property type="match status" value="1"/>
</dbReference>
<dbReference type="Gene3D" id="3.40.30.10">
    <property type="entry name" value="Glutaredoxin"/>
    <property type="match status" value="1"/>
</dbReference>
<evidence type="ECO:0000259" key="2">
    <source>
        <dbReference type="PROSITE" id="PS51352"/>
    </source>
</evidence>
<dbReference type="InterPro" id="IPR000866">
    <property type="entry name" value="AhpC/TSA"/>
</dbReference>
<dbReference type="GO" id="GO:0016491">
    <property type="term" value="F:oxidoreductase activity"/>
    <property type="evidence" value="ECO:0007669"/>
    <property type="project" value="InterPro"/>
</dbReference>
<dbReference type="InterPro" id="IPR036249">
    <property type="entry name" value="Thioredoxin-like_sf"/>
</dbReference>
<dbReference type="PANTHER" id="PTHR43640">
    <property type="entry name" value="OS07G0260300 PROTEIN"/>
    <property type="match status" value="1"/>
</dbReference>
<comment type="caution">
    <text evidence="3">The sequence shown here is derived from an EMBL/GenBank/DDBJ whole genome shotgun (WGS) entry which is preliminary data.</text>
</comment>
<accession>A0A4R5DNF3</accession>
<evidence type="ECO:0000313" key="4">
    <source>
        <dbReference type="Proteomes" id="UP000294850"/>
    </source>
</evidence>
<evidence type="ECO:0000256" key="1">
    <source>
        <dbReference type="SAM" id="SignalP"/>
    </source>
</evidence>
<dbReference type="EMBL" id="SMFL01000006">
    <property type="protein sequence ID" value="TDE13620.1"/>
    <property type="molecule type" value="Genomic_DNA"/>
</dbReference>
<dbReference type="OrthoDB" id="669323at2"/>
<dbReference type="SUPFAM" id="SSF52833">
    <property type="entry name" value="Thioredoxin-like"/>
    <property type="match status" value="1"/>
</dbReference>
<dbReference type="GO" id="GO:0016209">
    <property type="term" value="F:antioxidant activity"/>
    <property type="evidence" value="ECO:0007669"/>
    <property type="project" value="InterPro"/>
</dbReference>
<dbReference type="Proteomes" id="UP000294850">
    <property type="component" value="Unassembled WGS sequence"/>
</dbReference>
<reference evidence="3 4" key="1">
    <citation type="submission" date="2019-03" db="EMBL/GenBank/DDBJ databases">
        <title>Dyadobacter AR-3-6 sp. nov., isolated from arctic soil.</title>
        <authorList>
            <person name="Chaudhary D.K."/>
        </authorList>
    </citation>
    <scope>NUCLEOTIDE SEQUENCE [LARGE SCALE GENOMIC DNA]</scope>
    <source>
        <strain evidence="3 4">AR-3-6</strain>
    </source>
</reference>
<protein>
    <submittedName>
        <fullName evidence="3">Redoxin domain-containing protein</fullName>
    </submittedName>
</protein>
<name>A0A4R5DNF3_9BACT</name>
<dbReference type="PROSITE" id="PS51352">
    <property type="entry name" value="THIOREDOXIN_2"/>
    <property type="match status" value="1"/>
</dbReference>
<gene>
    <name evidence="3" type="ORF">E0F88_17075</name>
</gene>